<dbReference type="EMBL" id="UINC01197751">
    <property type="protein sequence ID" value="SVE15387.1"/>
    <property type="molecule type" value="Genomic_DNA"/>
</dbReference>
<evidence type="ECO:0000313" key="2">
    <source>
        <dbReference type="EMBL" id="SVE15387.1"/>
    </source>
</evidence>
<evidence type="ECO:0000256" key="1">
    <source>
        <dbReference type="SAM" id="Phobius"/>
    </source>
</evidence>
<accession>A0A383B5K4</accession>
<name>A0A383B5K4_9ZZZZ</name>
<protein>
    <submittedName>
        <fullName evidence="2">Uncharacterized protein</fullName>
    </submittedName>
</protein>
<sequence>MAHSNWAEWIYLGVVTALLIYVGAE</sequence>
<reference evidence="2" key="1">
    <citation type="submission" date="2018-05" db="EMBL/GenBank/DDBJ databases">
        <authorList>
            <person name="Lanie J.A."/>
            <person name="Ng W.-L."/>
            <person name="Kazmierczak K.M."/>
            <person name="Andrzejewski T.M."/>
            <person name="Davidsen T.M."/>
            <person name="Wayne K.J."/>
            <person name="Tettelin H."/>
            <person name="Glass J.I."/>
            <person name="Rusch D."/>
            <person name="Podicherti R."/>
            <person name="Tsui H.-C.T."/>
            <person name="Winkler M.E."/>
        </authorList>
    </citation>
    <scope>NUCLEOTIDE SEQUENCE</scope>
</reference>
<organism evidence="2">
    <name type="scientific">marine metagenome</name>
    <dbReference type="NCBI Taxonomy" id="408172"/>
    <lineage>
        <taxon>unclassified sequences</taxon>
        <taxon>metagenomes</taxon>
        <taxon>ecological metagenomes</taxon>
    </lineage>
</organism>
<gene>
    <name evidence="2" type="ORF">METZ01_LOCUS468241</name>
</gene>
<keyword evidence="1" id="KW-0812">Transmembrane</keyword>
<dbReference type="AlphaFoldDB" id="A0A383B5K4"/>
<feature type="non-terminal residue" evidence="2">
    <location>
        <position position="25"/>
    </location>
</feature>
<keyword evidence="1" id="KW-0472">Membrane</keyword>
<feature type="transmembrane region" description="Helical" evidence="1">
    <location>
        <begin position="6"/>
        <end position="24"/>
    </location>
</feature>
<keyword evidence="1" id="KW-1133">Transmembrane helix</keyword>
<proteinExistence type="predicted"/>